<comment type="caution">
    <text evidence="2">The sequence shown here is derived from an EMBL/GenBank/DDBJ whole genome shotgun (WGS) entry which is preliminary data.</text>
</comment>
<keyword evidence="1" id="KW-0732">Signal</keyword>
<accession>A0A368W1E9</accession>
<gene>
    <name evidence="2" type="ORF">DFP97_10528</name>
</gene>
<proteinExistence type="predicted"/>
<protein>
    <submittedName>
        <fullName evidence="2">Uncharacterized protein</fullName>
    </submittedName>
</protein>
<evidence type="ECO:0000313" key="3">
    <source>
        <dbReference type="Proteomes" id="UP000252415"/>
    </source>
</evidence>
<dbReference type="RefSeq" id="WP_114379613.1">
    <property type="nucleotide sequence ID" value="NZ_QPJD01000005.1"/>
</dbReference>
<reference evidence="2 3" key="1">
    <citation type="submission" date="2018-07" db="EMBL/GenBank/DDBJ databases">
        <title>Genomic Encyclopedia of Type Strains, Phase III (KMG-III): the genomes of soil and plant-associated and newly described type strains.</title>
        <authorList>
            <person name="Whitman W."/>
        </authorList>
    </citation>
    <scope>NUCLEOTIDE SEQUENCE [LARGE SCALE GENOMIC DNA]</scope>
    <source>
        <strain evidence="2 3">CECT 7506</strain>
    </source>
</reference>
<evidence type="ECO:0000256" key="1">
    <source>
        <dbReference type="SAM" id="SignalP"/>
    </source>
</evidence>
<sequence>MNRFFRQMAAIVTAAFFCTLITHNHSAFAAEQPETYRVILTVRSGQNAAFITELDIQSSEITRALNSAKQETISDPSYMPDIDVSLLQNNKRIHFHLEPTGNLWNESTSQRLVLTKKASDKLLQLADSLRAHHYGKMIPWESAAHMVPKKSIFSVTDLGTGLTFLVQRRAGKDHADVQPVTKEDTRIMKQIYHDGWSWKRKAVLVHSGDEWIAASMNGMPHGGDGIPGNGFSGHFCIHFYLSSTHKSELPDLTHQIMVHKAAGNLRPFFDSASPLILAKSFVEVMNHQDQELLQQVAEGLSKEKFAYFAQEMESLGSIREKKQSRTSGADDEAFEDSLSAEIRLPITIHKQSHAERHTDYRFIFKRESKQSPWRIQDILTDKDKMDPKAL</sequence>
<evidence type="ECO:0000313" key="2">
    <source>
        <dbReference type="EMBL" id="RCW48845.1"/>
    </source>
</evidence>
<organism evidence="2 3">
    <name type="scientific">Paenibacillus prosopidis</name>
    <dbReference type="NCBI Taxonomy" id="630520"/>
    <lineage>
        <taxon>Bacteria</taxon>
        <taxon>Bacillati</taxon>
        <taxon>Bacillota</taxon>
        <taxon>Bacilli</taxon>
        <taxon>Bacillales</taxon>
        <taxon>Paenibacillaceae</taxon>
        <taxon>Paenibacillus</taxon>
    </lineage>
</organism>
<dbReference type="AlphaFoldDB" id="A0A368W1E9"/>
<feature type="chain" id="PRO_5016670104" evidence="1">
    <location>
        <begin position="30"/>
        <end position="390"/>
    </location>
</feature>
<dbReference type="Proteomes" id="UP000252415">
    <property type="component" value="Unassembled WGS sequence"/>
</dbReference>
<dbReference type="OrthoDB" id="529831at2"/>
<feature type="signal peptide" evidence="1">
    <location>
        <begin position="1"/>
        <end position="29"/>
    </location>
</feature>
<dbReference type="EMBL" id="QPJD01000005">
    <property type="protein sequence ID" value="RCW48845.1"/>
    <property type="molecule type" value="Genomic_DNA"/>
</dbReference>
<keyword evidence="3" id="KW-1185">Reference proteome</keyword>
<name>A0A368W1E9_9BACL</name>